<gene>
    <name evidence="9" type="ORF">Taro_015185</name>
</gene>
<feature type="region of interest" description="Disordered" evidence="7">
    <location>
        <begin position="796"/>
        <end position="829"/>
    </location>
</feature>
<sequence length="852" mass="93022">MSGSTLTVTDLPARLAIEQDILARRNGLELNLEEANAAHRKPIAQNRPHGPQKPQFKKKNDPGIEEELQLEMENEQILMNEAQPDIPAVGNKRARTPPGGCLGNRKTMVRHLLFFFFSGLLFLHGDAARRKWPTLSGDAPTVIARGGFSGVLPDYTASAYLFAEAMSAPNVVFFCDVQLTKDGVGICRSDLRLDNSTTIADLFPDGGKSYNVNGKSVRGWFSIDFTADQILGNVSAVQNILSRPSVFDGSYPVTSLEDVVGLKPPQFWLNIQYDMFFKQHKQDMSAFLIDAAGRMRIDYISSPEVGFLKNINGKVGKRNTKLIFKFLGQEEMEPTTKQSYSAFLNDLSIIKSFCSGILVPKDYIWPVDDNLYLKPPTSLVQDAHKQGLEVYAYNFANDIPGSYNYSYDPIVEYLQFIDNPDFAVDGVLTDFPSTASEAVACLAHNKKDAAMPKDKPLIITHNGASGDFASCTDLAYQKAVENGADVIDCSVQMTKDGIAICLDSADLMSSTTAVTTFMSQSAMIPEIQPNNGIFSFDLTWSEIQTLKPDLQSPLKQANLPRNPAMKNQGKFMTLAEFLEFSSDKAVSGILINIENAAYLASKGLDIISAITTALTNSSFAKQATEKVFIQSDDSAVLSRFKEDSPYRRILLIKEIISDAPQPTIDEIKQIADAVNLPRSSIFPNSGGFLVTITNVVNKLQTANISVYVSTLRNEFMTLAFDFFADPMLEVANYVSQVGVDGIVTEYPATAAAYMRSPCYNFTERGRYTVLPIEPGSLMQMAAPGAAPPVEAPAPSLTVADVRDPPLPPVTSENASSPIASPPSAHSSGQPSNVMINASLLLLVVFTSMAFLS</sequence>
<keyword evidence="10" id="KW-1185">Reference proteome</keyword>
<dbReference type="CDD" id="cd08604">
    <property type="entry name" value="GDPD_SHV3_repeat_2"/>
    <property type="match status" value="1"/>
</dbReference>
<dbReference type="InterPro" id="IPR030395">
    <property type="entry name" value="GP_PDE_dom"/>
</dbReference>
<proteinExistence type="predicted"/>
<dbReference type="Pfam" id="PF03009">
    <property type="entry name" value="GDPD"/>
    <property type="match status" value="2"/>
</dbReference>
<dbReference type="EMBL" id="NMUH01000650">
    <property type="protein sequence ID" value="MQL82721.1"/>
    <property type="molecule type" value="Genomic_DNA"/>
</dbReference>
<dbReference type="GO" id="GO:0006629">
    <property type="term" value="P:lipid metabolic process"/>
    <property type="evidence" value="ECO:0007669"/>
    <property type="project" value="InterPro"/>
</dbReference>
<evidence type="ECO:0000256" key="4">
    <source>
        <dbReference type="ARBA" id="ARBA00022801"/>
    </source>
</evidence>
<dbReference type="PANTHER" id="PTHR43620">
    <property type="entry name" value="GLYCEROPHOSPHORYL DIESTER PHOSPHODIESTERASE"/>
    <property type="match status" value="1"/>
</dbReference>
<evidence type="ECO:0000256" key="6">
    <source>
        <dbReference type="ARBA" id="ARBA00047512"/>
    </source>
</evidence>
<evidence type="ECO:0000256" key="5">
    <source>
        <dbReference type="ARBA" id="ARBA00023180"/>
    </source>
</evidence>
<protein>
    <recommendedName>
        <fullName evidence="1">glycerophosphodiester phosphodiesterase</fullName>
        <ecNumber evidence="1">3.1.4.46</ecNumber>
    </recommendedName>
</protein>
<dbReference type="GO" id="GO:0006071">
    <property type="term" value="P:glycerol metabolic process"/>
    <property type="evidence" value="ECO:0007669"/>
    <property type="project" value="UniProtKB-KW"/>
</dbReference>
<evidence type="ECO:0000256" key="2">
    <source>
        <dbReference type="ARBA" id="ARBA00022729"/>
    </source>
</evidence>
<reference evidence="9" key="1">
    <citation type="submission" date="2017-07" db="EMBL/GenBank/DDBJ databases">
        <title>Taro Niue Genome Assembly and Annotation.</title>
        <authorList>
            <person name="Atibalentja N."/>
            <person name="Keating K."/>
            <person name="Fields C.J."/>
        </authorList>
    </citation>
    <scope>NUCLEOTIDE SEQUENCE</scope>
    <source>
        <strain evidence="9">Niue_2</strain>
        <tissue evidence="9">Leaf</tissue>
    </source>
</reference>
<dbReference type="FunFam" id="3.20.20.190:FF:000011">
    <property type="entry name" value="Glycerophosphodiester phosphodiesterase GDPDL3"/>
    <property type="match status" value="1"/>
</dbReference>
<dbReference type="SUPFAM" id="SSF51695">
    <property type="entry name" value="PLC-like phosphodiesterases"/>
    <property type="match status" value="2"/>
</dbReference>
<evidence type="ECO:0000259" key="8">
    <source>
        <dbReference type="PROSITE" id="PS51704"/>
    </source>
</evidence>
<dbReference type="OrthoDB" id="1058301at2759"/>
<feature type="compositionally biased region" description="Low complexity" evidence="7">
    <location>
        <begin position="814"/>
        <end position="827"/>
    </location>
</feature>
<keyword evidence="3" id="KW-0319">Glycerol metabolism</keyword>
<dbReference type="PANTHER" id="PTHR43620:SF44">
    <property type="entry name" value="GLYCEROPHOSPHODIESTER PHOSPHODIESTERASE GDPDL6-RELATED"/>
    <property type="match status" value="1"/>
</dbReference>
<keyword evidence="4" id="KW-0378">Hydrolase</keyword>
<evidence type="ECO:0000313" key="9">
    <source>
        <dbReference type="EMBL" id="MQL82721.1"/>
    </source>
</evidence>
<name>A0A843UH45_COLES</name>
<dbReference type="FunFam" id="3.20.20.190:FF:000013">
    <property type="entry name" value="Glycerophosphodiester phosphodiesterase GDPDL3"/>
    <property type="match status" value="1"/>
</dbReference>
<keyword evidence="5" id="KW-0325">Glycoprotein</keyword>
<dbReference type="InterPro" id="IPR017946">
    <property type="entry name" value="PLC-like_Pdiesterase_TIM-brl"/>
</dbReference>
<evidence type="ECO:0000313" key="10">
    <source>
        <dbReference type="Proteomes" id="UP000652761"/>
    </source>
</evidence>
<dbReference type="CDD" id="cd08603">
    <property type="entry name" value="GDPD_SHV3_repeat_1"/>
    <property type="match status" value="1"/>
</dbReference>
<evidence type="ECO:0000256" key="1">
    <source>
        <dbReference type="ARBA" id="ARBA00012247"/>
    </source>
</evidence>
<evidence type="ECO:0000256" key="3">
    <source>
        <dbReference type="ARBA" id="ARBA00022798"/>
    </source>
</evidence>
<dbReference type="Gene3D" id="3.20.20.190">
    <property type="entry name" value="Phosphatidylinositol (PI) phosphodiesterase"/>
    <property type="match status" value="2"/>
</dbReference>
<accession>A0A843UH45</accession>
<organism evidence="9 10">
    <name type="scientific">Colocasia esculenta</name>
    <name type="common">Wild taro</name>
    <name type="synonym">Arum esculentum</name>
    <dbReference type="NCBI Taxonomy" id="4460"/>
    <lineage>
        <taxon>Eukaryota</taxon>
        <taxon>Viridiplantae</taxon>
        <taxon>Streptophyta</taxon>
        <taxon>Embryophyta</taxon>
        <taxon>Tracheophyta</taxon>
        <taxon>Spermatophyta</taxon>
        <taxon>Magnoliopsida</taxon>
        <taxon>Liliopsida</taxon>
        <taxon>Araceae</taxon>
        <taxon>Aroideae</taxon>
        <taxon>Colocasieae</taxon>
        <taxon>Colocasia</taxon>
    </lineage>
</organism>
<comment type="caution">
    <text evidence="9">The sequence shown here is derived from an EMBL/GenBank/DDBJ whole genome shotgun (WGS) entry which is preliminary data.</text>
</comment>
<dbReference type="AlphaFoldDB" id="A0A843UH45"/>
<dbReference type="EC" id="3.1.4.46" evidence="1"/>
<dbReference type="PROSITE" id="PS51704">
    <property type="entry name" value="GP_PDE"/>
    <property type="match status" value="2"/>
</dbReference>
<feature type="domain" description="GP-PDE" evidence="8">
    <location>
        <begin position="140"/>
        <end position="439"/>
    </location>
</feature>
<dbReference type="GO" id="GO:0008889">
    <property type="term" value="F:glycerophosphodiester phosphodiesterase activity"/>
    <property type="evidence" value="ECO:0007669"/>
    <property type="project" value="UniProtKB-EC"/>
</dbReference>
<evidence type="ECO:0000256" key="7">
    <source>
        <dbReference type="SAM" id="MobiDB-lite"/>
    </source>
</evidence>
<comment type="catalytic activity">
    <reaction evidence="6">
        <text>a sn-glycero-3-phosphodiester + H2O = an alcohol + sn-glycerol 3-phosphate + H(+)</text>
        <dbReference type="Rhea" id="RHEA:12969"/>
        <dbReference type="ChEBI" id="CHEBI:15377"/>
        <dbReference type="ChEBI" id="CHEBI:15378"/>
        <dbReference type="ChEBI" id="CHEBI:30879"/>
        <dbReference type="ChEBI" id="CHEBI:57597"/>
        <dbReference type="ChEBI" id="CHEBI:83408"/>
        <dbReference type="EC" id="3.1.4.46"/>
    </reaction>
</comment>
<feature type="region of interest" description="Disordered" evidence="7">
    <location>
        <begin position="39"/>
        <end position="60"/>
    </location>
</feature>
<keyword evidence="2" id="KW-0732">Signal</keyword>
<dbReference type="Proteomes" id="UP000652761">
    <property type="component" value="Unassembled WGS sequence"/>
</dbReference>
<feature type="domain" description="GP-PDE" evidence="8">
    <location>
        <begin position="456"/>
        <end position="754"/>
    </location>
</feature>